<evidence type="ECO:0000313" key="2">
    <source>
        <dbReference type="Proteomes" id="UP001458880"/>
    </source>
</evidence>
<accession>A0AAW1KK04</accession>
<sequence>MLLLPLIPVKQKLLSEDDQQELTEVRIKLQQISSDNHQHYETLLSEWIDAGEKLLPLHSDDSVSSDKSVIDEPRVKHEETISSFNTCIKWAEENGAELGTLHTLRLLRTEQSKT</sequence>
<organism evidence="1 2">
    <name type="scientific">Popillia japonica</name>
    <name type="common">Japanese beetle</name>
    <dbReference type="NCBI Taxonomy" id="7064"/>
    <lineage>
        <taxon>Eukaryota</taxon>
        <taxon>Metazoa</taxon>
        <taxon>Ecdysozoa</taxon>
        <taxon>Arthropoda</taxon>
        <taxon>Hexapoda</taxon>
        <taxon>Insecta</taxon>
        <taxon>Pterygota</taxon>
        <taxon>Neoptera</taxon>
        <taxon>Endopterygota</taxon>
        <taxon>Coleoptera</taxon>
        <taxon>Polyphaga</taxon>
        <taxon>Scarabaeiformia</taxon>
        <taxon>Scarabaeidae</taxon>
        <taxon>Rutelinae</taxon>
        <taxon>Popillia</taxon>
    </lineage>
</organism>
<comment type="caution">
    <text evidence="1">The sequence shown here is derived from an EMBL/GenBank/DDBJ whole genome shotgun (WGS) entry which is preliminary data.</text>
</comment>
<dbReference type="AlphaFoldDB" id="A0AAW1KK04"/>
<dbReference type="EMBL" id="JASPKY010000210">
    <property type="protein sequence ID" value="KAK9720477.1"/>
    <property type="molecule type" value="Genomic_DNA"/>
</dbReference>
<protein>
    <submittedName>
        <fullName evidence="1">Uncharacterized protein</fullName>
    </submittedName>
</protein>
<name>A0AAW1KK04_POPJA</name>
<evidence type="ECO:0000313" key="1">
    <source>
        <dbReference type="EMBL" id="KAK9720477.1"/>
    </source>
</evidence>
<gene>
    <name evidence="1" type="ORF">QE152_g22082</name>
</gene>
<dbReference type="Proteomes" id="UP001458880">
    <property type="component" value="Unassembled WGS sequence"/>
</dbReference>
<keyword evidence="2" id="KW-1185">Reference proteome</keyword>
<reference evidence="1 2" key="1">
    <citation type="journal article" date="2024" name="BMC Genomics">
        <title>De novo assembly and annotation of Popillia japonica's genome with initial clues to its potential as an invasive pest.</title>
        <authorList>
            <person name="Cucini C."/>
            <person name="Boschi S."/>
            <person name="Funari R."/>
            <person name="Cardaioli E."/>
            <person name="Iannotti N."/>
            <person name="Marturano G."/>
            <person name="Paoli F."/>
            <person name="Bruttini M."/>
            <person name="Carapelli A."/>
            <person name="Frati F."/>
            <person name="Nardi F."/>
        </authorList>
    </citation>
    <scope>NUCLEOTIDE SEQUENCE [LARGE SCALE GENOMIC DNA]</scope>
    <source>
        <strain evidence="1">DMR45628</strain>
    </source>
</reference>
<proteinExistence type="predicted"/>